<evidence type="ECO:0000313" key="1">
    <source>
        <dbReference type="EMBL" id="OJJ01218.1"/>
    </source>
</evidence>
<sequence>MFGCDIANYKDNIVRLQRHSLIKAGSLLPGPLTIHENALARFLMAKGTTDLADLTTKDERQGRFFFGFEVDLPWDETLLLVSGIWAAFGLIRIRTGMSGSRAC</sequence>
<dbReference type="STRING" id="1036611.A0A1L9PI88"/>
<dbReference type="GeneID" id="63727717"/>
<proteinExistence type="predicted"/>
<dbReference type="AlphaFoldDB" id="A0A1L9PI88"/>
<name>A0A1L9PI88_ASPVE</name>
<dbReference type="OrthoDB" id="5327538at2759"/>
<gene>
    <name evidence="1" type="ORF">ASPVEDRAFT_40772</name>
</gene>
<dbReference type="Proteomes" id="UP000184073">
    <property type="component" value="Unassembled WGS sequence"/>
</dbReference>
<dbReference type="RefSeq" id="XP_040666980.1">
    <property type="nucleotide sequence ID" value="XM_040812206.1"/>
</dbReference>
<reference evidence="2" key="1">
    <citation type="journal article" date="2017" name="Genome Biol.">
        <title>Comparative genomics reveals high biological diversity and specific adaptations in the industrially and medically important fungal genus Aspergillus.</title>
        <authorList>
            <person name="de Vries R.P."/>
            <person name="Riley R."/>
            <person name="Wiebenga A."/>
            <person name="Aguilar-Osorio G."/>
            <person name="Amillis S."/>
            <person name="Uchima C.A."/>
            <person name="Anderluh G."/>
            <person name="Asadollahi M."/>
            <person name="Askin M."/>
            <person name="Barry K."/>
            <person name="Battaglia E."/>
            <person name="Bayram O."/>
            <person name="Benocci T."/>
            <person name="Braus-Stromeyer S.A."/>
            <person name="Caldana C."/>
            <person name="Canovas D."/>
            <person name="Cerqueira G.C."/>
            <person name="Chen F."/>
            <person name="Chen W."/>
            <person name="Choi C."/>
            <person name="Clum A."/>
            <person name="Dos Santos R.A."/>
            <person name="Damasio A.R."/>
            <person name="Diallinas G."/>
            <person name="Emri T."/>
            <person name="Fekete E."/>
            <person name="Flipphi M."/>
            <person name="Freyberg S."/>
            <person name="Gallo A."/>
            <person name="Gournas C."/>
            <person name="Habgood R."/>
            <person name="Hainaut M."/>
            <person name="Harispe M.L."/>
            <person name="Henrissat B."/>
            <person name="Hilden K.S."/>
            <person name="Hope R."/>
            <person name="Hossain A."/>
            <person name="Karabika E."/>
            <person name="Karaffa L."/>
            <person name="Karanyi Z."/>
            <person name="Krasevec N."/>
            <person name="Kuo A."/>
            <person name="Kusch H."/>
            <person name="LaButti K."/>
            <person name="Lagendijk E.L."/>
            <person name="Lapidus A."/>
            <person name="Levasseur A."/>
            <person name="Lindquist E."/>
            <person name="Lipzen A."/>
            <person name="Logrieco A.F."/>
            <person name="MacCabe A."/>
            <person name="Maekelae M.R."/>
            <person name="Malavazi I."/>
            <person name="Melin P."/>
            <person name="Meyer V."/>
            <person name="Mielnichuk N."/>
            <person name="Miskei M."/>
            <person name="Molnar A.P."/>
            <person name="Mule G."/>
            <person name="Ngan C.Y."/>
            <person name="Orejas M."/>
            <person name="Orosz E."/>
            <person name="Ouedraogo J.P."/>
            <person name="Overkamp K.M."/>
            <person name="Park H.-S."/>
            <person name="Perrone G."/>
            <person name="Piumi F."/>
            <person name="Punt P.J."/>
            <person name="Ram A.F."/>
            <person name="Ramon A."/>
            <person name="Rauscher S."/>
            <person name="Record E."/>
            <person name="Riano-Pachon D.M."/>
            <person name="Robert V."/>
            <person name="Roehrig J."/>
            <person name="Ruller R."/>
            <person name="Salamov A."/>
            <person name="Salih N.S."/>
            <person name="Samson R.A."/>
            <person name="Sandor E."/>
            <person name="Sanguinetti M."/>
            <person name="Schuetze T."/>
            <person name="Sepcic K."/>
            <person name="Shelest E."/>
            <person name="Sherlock G."/>
            <person name="Sophianopoulou V."/>
            <person name="Squina F.M."/>
            <person name="Sun H."/>
            <person name="Susca A."/>
            <person name="Todd R.B."/>
            <person name="Tsang A."/>
            <person name="Unkles S.E."/>
            <person name="van de Wiele N."/>
            <person name="van Rossen-Uffink D."/>
            <person name="Oliveira J.V."/>
            <person name="Vesth T.C."/>
            <person name="Visser J."/>
            <person name="Yu J.-H."/>
            <person name="Zhou M."/>
            <person name="Andersen M.R."/>
            <person name="Archer D.B."/>
            <person name="Baker S.E."/>
            <person name="Benoit I."/>
            <person name="Brakhage A.A."/>
            <person name="Braus G.H."/>
            <person name="Fischer R."/>
            <person name="Frisvad J.C."/>
            <person name="Goldman G.H."/>
            <person name="Houbraken J."/>
            <person name="Oakley B."/>
            <person name="Pocsi I."/>
            <person name="Scazzocchio C."/>
            <person name="Seiboth B."/>
            <person name="vanKuyk P.A."/>
            <person name="Wortman J."/>
            <person name="Dyer P.S."/>
            <person name="Grigoriev I.V."/>
        </authorList>
    </citation>
    <scope>NUCLEOTIDE SEQUENCE [LARGE SCALE GENOMIC DNA]</scope>
    <source>
        <strain evidence="2">CBS 583.65</strain>
    </source>
</reference>
<protein>
    <submittedName>
        <fullName evidence="1">Uncharacterized protein</fullName>
    </submittedName>
</protein>
<dbReference type="VEuPathDB" id="FungiDB:ASPVEDRAFT_40772"/>
<keyword evidence="2" id="KW-1185">Reference proteome</keyword>
<organism evidence="1 2">
    <name type="scientific">Aspergillus versicolor CBS 583.65</name>
    <dbReference type="NCBI Taxonomy" id="1036611"/>
    <lineage>
        <taxon>Eukaryota</taxon>
        <taxon>Fungi</taxon>
        <taxon>Dikarya</taxon>
        <taxon>Ascomycota</taxon>
        <taxon>Pezizomycotina</taxon>
        <taxon>Eurotiomycetes</taxon>
        <taxon>Eurotiomycetidae</taxon>
        <taxon>Eurotiales</taxon>
        <taxon>Aspergillaceae</taxon>
        <taxon>Aspergillus</taxon>
        <taxon>Aspergillus subgen. Nidulantes</taxon>
    </lineage>
</organism>
<evidence type="ECO:0000313" key="2">
    <source>
        <dbReference type="Proteomes" id="UP000184073"/>
    </source>
</evidence>
<dbReference type="EMBL" id="KV878128">
    <property type="protein sequence ID" value="OJJ01218.1"/>
    <property type="molecule type" value="Genomic_DNA"/>
</dbReference>
<accession>A0A1L9PI88</accession>